<keyword evidence="2" id="KW-1185">Reference proteome</keyword>
<dbReference type="EMBL" id="CAJVQB010056817">
    <property type="protein sequence ID" value="CAG8837878.1"/>
    <property type="molecule type" value="Genomic_DNA"/>
</dbReference>
<feature type="non-terminal residue" evidence="1">
    <location>
        <position position="1"/>
    </location>
</feature>
<accession>A0ABN7WQ62</accession>
<reference evidence="1 2" key="1">
    <citation type="submission" date="2021-06" db="EMBL/GenBank/DDBJ databases">
        <authorList>
            <person name="Kallberg Y."/>
            <person name="Tangrot J."/>
            <person name="Rosling A."/>
        </authorList>
    </citation>
    <scope>NUCLEOTIDE SEQUENCE [LARGE SCALE GENOMIC DNA]</scope>
    <source>
        <strain evidence="1 2">120-4 pot B 10/14</strain>
    </source>
</reference>
<evidence type="ECO:0000313" key="1">
    <source>
        <dbReference type="EMBL" id="CAG8837878.1"/>
    </source>
</evidence>
<protein>
    <submittedName>
        <fullName evidence="1">8089_t:CDS:1</fullName>
    </submittedName>
</protein>
<dbReference type="Proteomes" id="UP000789901">
    <property type="component" value="Unassembled WGS sequence"/>
</dbReference>
<evidence type="ECO:0000313" key="2">
    <source>
        <dbReference type="Proteomes" id="UP000789901"/>
    </source>
</evidence>
<proteinExistence type="predicted"/>
<comment type="caution">
    <text evidence="1">The sequence shown here is derived from an EMBL/GenBank/DDBJ whole genome shotgun (WGS) entry which is preliminary data.</text>
</comment>
<gene>
    <name evidence="1" type="ORF">GMARGA_LOCUS33703</name>
</gene>
<organism evidence="1 2">
    <name type="scientific">Gigaspora margarita</name>
    <dbReference type="NCBI Taxonomy" id="4874"/>
    <lineage>
        <taxon>Eukaryota</taxon>
        <taxon>Fungi</taxon>
        <taxon>Fungi incertae sedis</taxon>
        <taxon>Mucoromycota</taxon>
        <taxon>Glomeromycotina</taxon>
        <taxon>Glomeromycetes</taxon>
        <taxon>Diversisporales</taxon>
        <taxon>Gigasporaceae</taxon>
        <taxon>Gigaspora</taxon>
    </lineage>
</organism>
<sequence length="210" mass="24389">LHPDLKSQIEDYASNNFRDYNIGIHLRENKPPDHTNSWMAPLEHYYEAVRMLMLEVNNKNVSIFVAADNTDGRNKLVNLLNNMDLFNPIMPRNPDTEAEALIDLKLLGLCDELVLTYTSSFGFLAAGWTHKASRQRGLFIINPIKKDWTDNLQVVDKVWMWGAISSEPCMYMSKLLITNEDEETARIFKSNPLWIHYSQCHFPIEPYQKN</sequence>
<name>A0ABN7WQ62_GIGMA</name>
<dbReference type="Gene3D" id="3.40.50.11350">
    <property type="match status" value="1"/>
</dbReference>